<sequence>MAITKIAVIAVAALACAAAQEEIMTGGWQDANVTAENTQLLATALGDKTHYTADVQQPICVQHVRAVRTQVVSGINYRYDVMACPVKTVVPSGTCVDVNCRAFPFQVVVYSQPWTHTLEVQSIGMLE</sequence>
<keyword evidence="1" id="KW-0732">Signal</keyword>
<comment type="caution">
    <text evidence="2">The sequence shown here is derived from an EMBL/GenBank/DDBJ whole genome shotgun (WGS) entry which is preliminary data.</text>
</comment>
<evidence type="ECO:0000256" key="1">
    <source>
        <dbReference type="SAM" id="SignalP"/>
    </source>
</evidence>
<dbReference type="Gene3D" id="3.10.450.10">
    <property type="match status" value="1"/>
</dbReference>
<evidence type="ECO:0000313" key="3">
    <source>
        <dbReference type="Proteomes" id="UP001146120"/>
    </source>
</evidence>
<reference evidence="2" key="1">
    <citation type="submission" date="2022-11" db="EMBL/GenBank/DDBJ databases">
        <authorList>
            <person name="Morgan W.R."/>
            <person name="Tartar A."/>
        </authorList>
    </citation>
    <scope>NUCLEOTIDE SEQUENCE</scope>
    <source>
        <strain evidence="2">ARSEF 373</strain>
    </source>
</reference>
<dbReference type="InterPro" id="IPR046350">
    <property type="entry name" value="Cystatin_sf"/>
</dbReference>
<dbReference type="Proteomes" id="UP001146120">
    <property type="component" value="Unassembled WGS sequence"/>
</dbReference>
<evidence type="ECO:0008006" key="4">
    <source>
        <dbReference type="Google" id="ProtNLM"/>
    </source>
</evidence>
<dbReference type="SUPFAM" id="SSF54403">
    <property type="entry name" value="Cystatin/monellin"/>
    <property type="match status" value="1"/>
</dbReference>
<feature type="chain" id="PRO_5043875726" description="Cystatin" evidence="1">
    <location>
        <begin position="20"/>
        <end position="127"/>
    </location>
</feature>
<dbReference type="EMBL" id="DAKRPA010000100">
    <property type="protein sequence ID" value="DAZ98681.1"/>
    <property type="molecule type" value="Genomic_DNA"/>
</dbReference>
<keyword evidence="3" id="KW-1185">Reference proteome</keyword>
<name>A0AAV2YYM3_9STRA</name>
<reference evidence="2" key="2">
    <citation type="journal article" date="2023" name="Microbiol Resour">
        <title>Decontamination and Annotation of the Draft Genome Sequence of the Oomycete Lagenidium giganteum ARSEF 373.</title>
        <authorList>
            <person name="Morgan W.R."/>
            <person name="Tartar A."/>
        </authorList>
    </citation>
    <scope>NUCLEOTIDE SEQUENCE</scope>
    <source>
        <strain evidence="2">ARSEF 373</strain>
    </source>
</reference>
<dbReference type="AlphaFoldDB" id="A0AAV2YYM3"/>
<gene>
    <name evidence="2" type="ORF">N0F65_008807</name>
</gene>
<dbReference type="PROSITE" id="PS51257">
    <property type="entry name" value="PROKAR_LIPOPROTEIN"/>
    <property type="match status" value="1"/>
</dbReference>
<proteinExistence type="predicted"/>
<protein>
    <recommendedName>
        <fullName evidence="4">Cystatin</fullName>
    </recommendedName>
</protein>
<accession>A0AAV2YYM3</accession>
<evidence type="ECO:0000313" key="2">
    <source>
        <dbReference type="EMBL" id="DAZ98681.1"/>
    </source>
</evidence>
<feature type="signal peptide" evidence="1">
    <location>
        <begin position="1"/>
        <end position="19"/>
    </location>
</feature>
<organism evidence="2 3">
    <name type="scientific">Lagenidium giganteum</name>
    <dbReference type="NCBI Taxonomy" id="4803"/>
    <lineage>
        <taxon>Eukaryota</taxon>
        <taxon>Sar</taxon>
        <taxon>Stramenopiles</taxon>
        <taxon>Oomycota</taxon>
        <taxon>Peronosporomycetes</taxon>
        <taxon>Pythiales</taxon>
        <taxon>Pythiaceae</taxon>
    </lineage>
</organism>